<organism evidence="2 3">
    <name type="scientific">Mycolicibacterium aichiense</name>
    <dbReference type="NCBI Taxonomy" id="1799"/>
    <lineage>
        <taxon>Bacteria</taxon>
        <taxon>Bacillati</taxon>
        <taxon>Actinomycetota</taxon>
        <taxon>Actinomycetes</taxon>
        <taxon>Mycobacteriales</taxon>
        <taxon>Mycobacteriaceae</taxon>
        <taxon>Mycolicibacterium</taxon>
    </lineage>
</organism>
<gene>
    <name evidence="2" type="ORF">MAIC_00420</name>
</gene>
<evidence type="ECO:0000256" key="1">
    <source>
        <dbReference type="SAM" id="MobiDB-lite"/>
    </source>
</evidence>
<evidence type="ECO:0008006" key="4">
    <source>
        <dbReference type="Google" id="ProtNLM"/>
    </source>
</evidence>
<name>A0AAD1MAB2_9MYCO</name>
<dbReference type="Proteomes" id="UP000467327">
    <property type="component" value="Chromosome"/>
</dbReference>
<evidence type="ECO:0000313" key="3">
    <source>
        <dbReference type="Proteomes" id="UP000467327"/>
    </source>
</evidence>
<feature type="region of interest" description="Disordered" evidence="1">
    <location>
        <begin position="55"/>
        <end position="82"/>
    </location>
</feature>
<dbReference type="KEGG" id="maic:MAIC_00420"/>
<dbReference type="AlphaFoldDB" id="A0AAD1MAB2"/>
<evidence type="ECO:0000313" key="2">
    <source>
        <dbReference type="EMBL" id="BBX05239.1"/>
    </source>
</evidence>
<dbReference type="EMBL" id="AP022561">
    <property type="protein sequence ID" value="BBX05239.1"/>
    <property type="molecule type" value="Genomic_DNA"/>
</dbReference>
<feature type="compositionally biased region" description="Basic and acidic residues" evidence="1">
    <location>
        <begin position="55"/>
        <end position="70"/>
    </location>
</feature>
<accession>A0AAD1MAB2</accession>
<keyword evidence="3" id="KW-1185">Reference proteome</keyword>
<proteinExistence type="predicted"/>
<reference evidence="2 3" key="1">
    <citation type="journal article" date="2019" name="Emerg. Microbes Infect.">
        <title>Comprehensive subspecies identification of 175 nontuberculous mycobacteria species based on 7547 genomic profiles.</title>
        <authorList>
            <person name="Matsumoto Y."/>
            <person name="Kinjo T."/>
            <person name="Motooka D."/>
            <person name="Nabeya D."/>
            <person name="Jung N."/>
            <person name="Uechi K."/>
            <person name="Horii T."/>
            <person name="Iida T."/>
            <person name="Fujita J."/>
            <person name="Nakamura S."/>
        </authorList>
    </citation>
    <scope>NUCLEOTIDE SEQUENCE [LARGE SCALE GENOMIC DNA]</scope>
    <source>
        <strain evidence="2 3">JCM 6376</strain>
    </source>
</reference>
<sequence>MTDSYGRIDAVAPGDLVALDQGSGEREYKVVHTQTTDTGFLITFEDDDGETFEHEFSADSQVKRSLDSKWESSQSPTPHSSE</sequence>
<dbReference type="RefSeq" id="WP_115317879.1">
    <property type="nucleotide sequence ID" value="NZ_AP022561.1"/>
</dbReference>
<protein>
    <recommendedName>
        <fullName evidence="4">Oxidoreductase, FAD-linked</fullName>
    </recommendedName>
</protein>
<feature type="compositionally biased region" description="Polar residues" evidence="1">
    <location>
        <begin position="71"/>
        <end position="82"/>
    </location>
</feature>